<feature type="region of interest" description="Disordered" evidence="12">
    <location>
        <begin position="1"/>
        <end position="28"/>
    </location>
</feature>
<evidence type="ECO:0000256" key="5">
    <source>
        <dbReference type="ARBA" id="ARBA00023155"/>
    </source>
</evidence>
<dbReference type="InterPro" id="IPR001356">
    <property type="entry name" value="HD"/>
</dbReference>
<sequence length="322" mass="34794">MDSHLGQAQAHHRGGEGEPTTARSRWAPKPEQILILESIFNSGMVNPAKDETARIRRLLERFGAVRDANVFYWFQNRRSRSRRRARQLQQACSAGAAPQHPTAAAAVDGNLHGQNDSVSLFAMHGQGQARTAGMPAVEPMPPAVASSPHLFSDDIDGGDDLFAISRQMGLMSRGGDQHRCGYTANDASQLSYQPTGTTTAAAASIQVFINGVVYEVPGGGALLDFAGTFGHHAMLVHSSGEILPVNENGILMKSLQMGECYYLLQQAIGSVQEINAEFQSKQIKKVVQGQRIESDSPFYLRVTMATLATRTTATSTVSDPQQ</sequence>
<comment type="function">
    <text evidence="9">Probable transcription factor required to initiate organ founder cells in a lateral domain of shoot meristems. Involved in leaf formation.</text>
</comment>
<evidence type="ECO:0000313" key="15">
    <source>
        <dbReference type="Proteomes" id="UP000604825"/>
    </source>
</evidence>
<comment type="similarity">
    <text evidence="8">Belongs to the WUS homeobox family.</text>
</comment>
<evidence type="ECO:0000256" key="6">
    <source>
        <dbReference type="ARBA" id="ARBA00023163"/>
    </source>
</evidence>
<evidence type="ECO:0000256" key="12">
    <source>
        <dbReference type="SAM" id="MobiDB-lite"/>
    </source>
</evidence>
<evidence type="ECO:0000256" key="10">
    <source>
        <dbReference type="PROSITE-ProRule" id="PRU00108"/>
    </source>
</evidence>
<feature type="domain" description="Homeobox" evidence="13">
    <location>
        <begin position="19"/>
        <end position="84"/>
    </location>
</feature>
<proteinExistence type="inferred from homology"/>
<dbReference type="GO" id="GO:1905393">
    <property type="term" value="P:plant organ formation"/>
    <property type="evidence" value="ECO:0007669"/>
    <property type="project" value="UniProtKB-ARBA"/>
</dbReference>
<evidence type="ECO:0000256" key="2">
    <source>
        <dbReference type="ARBA" id="ARBA00022473"/>
    </source>
</evidence>
<keyword evidence="5 10" id="KW-0371">Homeobox</keyword>
<dbReference type="PANTHER" id="PTHR46998:SF1">
    <property type="entry name" value="WUSCHEL-RELATED HOMEOBOX 10"/>
    <property type="match status" value="1"/>
</dbReference>
<reference evidence="14" key="1">
    <citation type="submission" date="2020-10" db="EMBL/GenBank/DDBJ databases">
        <authorList>
            <person name="Han B."/>
            <person name="Lu T."/>
            <person name="Zhao Q."/>
            <person name="Huang X."/>
            <person name="Zhao Y."/>
        </authorList>
    </citation>
    <scope>NUCLEOTIDE SEQUENCE</scope>
</reference>
<evidence type="ECO:0000256" key="9">
    <source>
        <dbReference type="ARBA" id="ARBA00057592"/>
    </source>
</evidence>
<feature type="DNA-binding region" description="Homeobox" evidence="10">
    <location>
        <begin position="21"/>
        <end position="85"/>
    </location>
</feature>
<evidence type="ECO:0000256" key="4">
    <source>
        <dbReference type="ARBA" id="ARBA00023125"/>
    </source>
</evidence>
<accession>A0A811R6V6</accession>
<keyword evidence="4 10" id="KW-0238">DNA-binding</keyword>
<dbReference type="InterPro" id="IPR044558">
    <property type="entry name" value="WOX11-like"/>
</dbReference>
<keyword evidence="3" id="KW-0805">Transcription regulation</keyword>
<dbReference type="OrthoDB" id="670226at2759"/>
<dbReference type="SUPFAM" id="SSF46689">
    <property type="entry name" value="Homeodomain-like"/>
    <property type="match status" value="1"/>
</dbReference>
<keyword evidence="2" id="KW-0217">Developmental protein</keyword>
<gene>
    <name evidence="14" type="ORF">NCGR_LOCUS49107</name>
</gene>
<organism evidence="14 15">
    <name type="scientific">Miscanthus lutarioriparius</name>
    <dbReference type="NCBI Taxonomy" id="422564"/>
    <lineage>
        <taxon>Eukaryota</taxon>
        <taxon>Viridiplantae</taxon>
        <taxon>Streptophyta</taxon>
        <taxon>Embryophyta</taxon>
        <taxon>Tracheophyta</taxon>
        <taxon>Spermatophyta</taxon>
        <taxon>Magnoliopsida</taxon>
        <taxon>Liliopsida</taxon>
        <taxon>Poales</taxon>
        <taxon>Poaceae</taxon>
        <taxon>PACMAD clade</taxon>
        <taxon>Panicoideae</taxon>
        <taxon>Andropogonodae</taxon>
        <taxon>Andropogoneae</taxon>
        <taxon>Saccharinae</taxon>
        <taxon>Miscanthus</taxon>
    </lineage>
</organism>
<dbReference type="GO" id="GO:0048830">
    <property type="term" value="P:adventitious root development"/>
    <property type="evidence" value="ECO:0007669"/>
    <property type="project" value="InterPro"/>
</dbReference>
<dbReference type="InterPro" id="IPR009057">
    <property type="entry name" value="Homeodomain-like_sf"/>
</dbReference>
<name>A0A811R6V6_9POAL</name>
<comment type="caution">
    <text evidence="14">The sequence shown here is derived from an EMBL/GenBank/DDBJ whole genome shotgun (WGS) entry which is preliminary data.</text>
</comment>
<evidence type="ECO:0000256" key="7">
    <source>
        <dbReference type="ARBA" id="ARBA00023242"/>
    </source>
</evidence>
<dbReference type="PANTHER" id="PTHR46998">
    <property type="entry name" value="WUSCHEL-RELATED HOMEOBOX 11"/>
    <property type="match status" value="1"/>
</dbReference>
<dbReference type="FunFam" id="1.10.10.60:FF:000118">
    <property type="entry name" value="WUSCHEL-related homeobox 11"/>
    <property type="match status" value="1"/>
</dbReference>
<evidence type="ECO:0000256" key="11">
    <source>
        <dbReference type="RuleBase" id="RU000682"/>
    </source>
</evidence>
<keyword evidence="7 10" id="KW-0539">Nucleus</keyword>
<keyword evidence="15" id="KW-1185">Reference proteome</keyword>
<evidence type="ECO:0000256" key="3">
    <source>
        <dbReference type="ARBA" id="ARBA00023015"/>
    </source>
</evidence>
<evidence type="ECO:0000313" key="14">
    <source>
        <dbReference type="EMBL" id="CAD6265802.1"/>
    </source>
</evidence>
<dbReference type="GO" id="GO:0003677">
    <property type="term" value="F:DNA binding"/>
    <property type="evidence" value="ECO:0007669"/>
    <property type="project" value="UniProtKB-UniRule"/>
</dbReference>
<evidence type="ECO:0000256" key="1">
    <source>
        <dbReference type="ARBA" id="ARBA00004123"/>
    </source>
</evidence>
<dbReference type="Gene3D" id="1.10.10.60">
    <property type="entry name" value="Homeodomain-like"/>
    <property type="match status" value="1"/>
</dbReference>
<dbReference type="GO" id="GO:0005634">
    <property type="term" value="C:nucleus"/>
    <property type="evidence" value="ECO:0007669"/>
    <property type="project" value="UniProtKB-SubCell"/>
</dbReference>
<comment type="subcellular location">
    <subcellularLocation>
        <location evidence="1 10 11">Nucleus</location>
    </subcellularLocation>
</comment>
<dbReference type="Proteomes" id="UP000604825">
    <property type="component" value="Unassembled WGS sequence"/>
</dbReference>
<dbReference type="Pfam" id="PF00046">
    <property type="entry name" value="Homeodomain"/>
    <property type="match status" value="1"/>
</dbReference>
<evidence type="ECO:0000256" key="8">
    <source>
        <dbReference type="ARBA" id="ARBA00024040"/>
    </source>
</evidence>
<dbReference type="SMART" id="SM00389">
    <property type="entry name" value="HOX"/>
    <property type="match status" value="1"/>
</dbReference>
<dbReference type="AlphaFoldDB" id="A0A811R6V6"/>
<evidence type="ECO:0000259" key="13">
    <source>
        <dbReference type="PROSITE" id="PS50071"/>
    </source>
</evidence>
<dbReference type="GO" id="GO:0003700">
    <property type="term" value="F:DNA-binding transcription factor activity"/>
    <property type="evidence" value="ECO:0007669"/>
    <property type="project" value="InterPro"/>
</dbReference>
<keyword evidence="6" id="KW-0804">Transcription</keyword>
<dbReference type="PROSITE" id="PS50071">
    <property type="entry name" value="HOMEOBOX_2"/>
    <property type="match status" value="1"/>
</dbReference>
<dbReference type="EMBL" id="CAJGYO010000013">
    <property type="protein sequence ID" value="CAD6265802.1"/>
    <property type="molecule type" value="Genomic_DNA"/>
</dbReference>
<protein>
    <recommendedName>
        <fullName evidence="13">Homeobox domain-containing protein</fullName>
    </recommendedName>
</protein>